<dbReference type="AlphaFoldDB" id="A0A9W8TTF4"/>
<organism evidence="4 5">
    <name type="scientific">Lentinula detonsa</name>
    <dbReference type="NCBI Taxonomy" id="2804962"/>
    <lineage>
        <taxon>Eukaryota</taxon>
        <taxon>Fungi</taxon>
        <taxon>Dikarya</taxon>
        <taxon>Basidiomycota</taxon>
        <taxon>Agaricomycotina</taxon>
        <taxon>Agaricomycetes</taxon>
        <taxon>Agaricomycetidae</taxon>
        <taxon>Agaricales</taxon>
        <taxon>Marasmiineae</taxon>
        <taxon>Omphalotaceae</taxon>
        <taxon>Lentinula</taxon>
    </lineage>
</organism>
<sequence>MSEIKAIPRLSQDRGHDDHGWLKTFHTFSFATFQDFGHERYGALRVINEDRVAAHTGFGTHSHREFEIFSYVVEGELEHKDSMGNTEVLKRGDIQLTSAGMGISHSEKAHGDRPVHFLQIWSLPSPSRLPPKYFTRHFSDAEKQDAWVRVVANVDAEGVQKDLREGSKQGEGPAPVQSPLTMYATLLNQGKSLSQAMKGPKGYVHVVMRSGYNEGAANGATIRVAGQTLREGDGAYLHVPFASDVMIENIGDRVAEVILFDLE</sequence>
<evidence type="ECO:0000313" key="5">
    <source>
        <dbReference type="Proteomes" id="UP001142393"/>
    </source>
</evidence>
<dbReference type="Proteomes" id="UP001142393">
    <property type="component" value="Unassembled WGS sequence"/>
</dbReference>
<proteinExistence type="inferred from homology"/>
<dbReference type="Gene3D" id="2.60.120.10">
    <property type="entry name" value="Jelly Rolls"/>
    <property type="match status" value="2"/>
</dbReference>
<dbReference type="InterPro" id="IPR014710">
    <property type="entry name" value="RmlC-like_jellyroll"/>
</dbReference>
<dbReference type="EMBL" id="JANVFU010000016">
    <property type="protein sequence ID" value="KAJ3739901.1"/>
    <property type="molecule type" value="Genomic_DNA"/>
</dbReference>
<gene>
    <name evidence="4" type="ORF">DFH05DRAFT_1552603</name>
</gene>
<dbReference type="InterPro" id="IPR012093">
    <property type="entry name" value="Pirin"/>
</dbReference>
<dbReference type="SUPFAM" id="SSF51182">
    <property type="entry name" value="RmlC-like cupins"/>
    <property type="match status" value="1"/>
</dbReference>
<dbReference type="PANTHER" id="PTHR43212">
    <property type="entry name" value="QUERCETIN 2,3-DIOXYGENASE"/>
    <property type="match status" value="1"/>
</dbReference>
<evidence type="ECO:0000256" key="1">
    <source>
        <dbReference type="ARBA" id="ARBA00008416"/>
    </source>
</evidence>
<accession>A0A9W8TTF4</accession>
<dbReference type="CDD" id="cd02910">
    <property type="entry name" value="cupin_Yhhw_N"/>
    <property type="match status" value="1"/>
</dbReference>
<dbReference type="InterPro" id="IPR003829">
    <property type="entry name" value="Pirin_N_dom"/>
</dbReference>
<protein>
    <submittedName>
        <fullName evidence="4">RmlC-like cupin domain-containing protein</fullName>
    </submittedName>
</protein>
<dbReference type="InterPro" id="IPR011051">
    <property type="entry name" value="RmlC_Cupin_sf"/>
</dbReference>
<feature type="domain" description="Pirin N-terminal" evidence="3">
    <location>
        <begin position="13"/>
        <end position="121"/>
    </location>
</feature>
<evidence type="ECO:0000259" key="3">
    <source>
        <dbReference type="Pfam" id="PF02678"/>
    </source>
</evidence>
<reference evidence="4 5" key="1">
    <citation type="journal article" date="2023" name="Proc. Natl. Acad. Sci. U.S.A.">
        <title>A global phylogenomic analysis of the shiitake genus Lentinula.</title>
        <authorList>
            <person name="Sierra-Patev S."/>
            <person name="Min B."/>
            <person name="Naranjo-Ortiz M."/>
            <person name="Looney B."/>
            <person name="Konkel Z."/>
            <person name="Slot J.C."/>
            <person name="Sakamoto Y."/>
            <person name="Steenwyk J.L."/>
            <person name="Rokas A."/>
            <person name="Carro J."/>
            <person name="Camarero S."/>
            <person name="Ferreira P."/>
            <person name="Molpeceres G."/>
            <person name="Ruiz-Duenas F.J."/>
            <person name="Serrano A."/>
            <person name="Henrissat B."/>
            <person name="Drula E."/>
            <person name="Hughes K.W."/>
            <person name="Mata J.L."/>
            <person name="Ishikawa N.K."/>
            <person name="Vargas-Isla R."/>
            <person name="Ushijima S."/>
            <person name="Smith C.A."/>
            <person name="Donoghue J."/>
            <person name="Ahrendt S."/>
            <person name="Andreopoulos W."/>
            <person name="He G."/>
            <person name="LaButti K."/>
            <person name="Lipzen A."/>
            <person name="Ng V."/>
            <person name="Riley R."/>
            <person name="Sandor L."/>
            <person name="Barry K."/>
            <person name="Martinez A.T."/>
            <person name="Xiao Y."/>
            <person name="Gibbons J.G."/>
            <person name="Terashima K."/>
            <person name="Grigoriev I.V."/>
            <person name="Hibbett D."/>
        </authorList>
    </citation>
    <scope>NUCLEOTIDE SEQUENCE [LARGE SCALE GENOMIC DNA]</scope>
    <source>
        <strain evidence="4 5">TFB7810</strain>
    </source>
</reference>
<comment type="caution">
    <text evidence="4">The sequence shown here is derived from an EMBL/GenBank/DDBJ whole genome shotgun (WGS) entry which is preliminary data.</text>
</comment>
<name>A0A9W8TTF4_9AGAR</name>
<dbReference type="Pfam" id="PF02678">
    <property type="entry name" value="Pirin"/>
    <property type="match status" value="1"/>
</dbReference>
<comment type="similarity">
    <text evidence="1 2">Belongs to the pirin family.</text>
</comment>
<dbReference type="PANTHER" id="PTHR43212:SF3">
    <property type="entry name" value="QUERCETIN 2,3-DIOXYGENASE"/>
    <property type="match status" value="1"/>
</dbReference>
<evidence type="ECO:0000256" key="2">
    <source>
        <dbReference type="RuleBase" id="RU003457"/>
    </source>
</evidence>
<keyword evidence="5" id="KW-1185">Reference proteome</keyword>
<evidence type="ECO:0000313" key="4">
    <source>
        <dbReference type="EMBL" id="KAJ3739901.1"/>
    </source>
</evidence>